<feature type="transmembrane region" description="Helical" evidence="1">
    <location>
        <begin position="36"/>
        <end position="54"/>
    </location>
</feature>
<comment type="caution">
    <text evidence="2">The sequence shown here is derived from an EMBL/GenBank/DDBJ whole genome shotgun (WGS) entry which is preliminary data.</text>
</comment>
<reference evidence="2 3" key="1">
    <citation type="submission" date="2016-10" db="EMBL/GenBank/DDBJ databases">
        <authorList>
            <person name="Varghese N."/>
            <person name="Submissions S."/>
        </authorList>
    </citation>
    <scope>NUCLEOTIDE SEQUENCE [LARGE SCALE GENOMIC DNA]</scope>
    <source>
        <strain evidence="2 3">BS3780</strain>
    </source>
</reference>
<evidence type="ECO:0008006" key="4">
    <source>
        <dbReference type="Google" id="ProtNLM"/>
    </source>
</evidence>
<organism evidence="2 3">
    <name type="scientific">Pseudomonas kilonensis</name>
    <dbReference type="NCBI Taxonomy" id="132476"/>
    <lineage>
        <taxon>Bacteria</taxon>
        <taxon>Pseudomonadati</taxon>
        <taxon>Pseudomonadota</taxon>
        <taxon>Gammaproteobacteria</taxon>
        <taxon>Pseudomonadales</taxon>
        <taxon>Pseudomonadaceae</taxon>
        <taxon>Pseudomonas</taxon>
    </lineage>
</organism>
<protein>
    <recommendedName>
        <fullName evidence="4">Membrane protein YesL</fullName>
    </recommendedName>
</protein>
<feature type="transmembrane region" description="Helical" evidence="1">
    <location>
        <begin position="169"/>
        <end position="189"/>
    </location>
</feature>
<evidence type="ECO:0000313" key="2">
    <source>
        <dbReference type="EMBL" id="SED84660.1"/>
    </source>
</evidence>
<keyword evidence="1" id="KW-1133">Transmembrane helix</keyword>
<name>A0ABY0YQC5_9PSED</name>
<feature type="transmembrane region" description="Helical" evidence="1">
    <location>
        <begin position="66"/>
        <end position="87"/>
    </location>
</feature>
<sequence>MGKVSDRFFELRYRPMNPLEVLRDSLYFFKRHLGRIAQLCLPLVILEAVLQQGVDSAVGADGFSGYSVIVGLLVYPLYTAALILFLDARSRGEAPRARDLLAAALLQWPRFALLTALNTLLILIGISLYFLPGLWLMVVLAFGEYLLVLKGLAPLAAMKESARLSRGHFWRILLCILAVMVPLWLLKGASVSVYPPPQNPLVSLLIDSIHSFLQLFTTVVLFRMFMLIAEKPEP</sequence>
<evidence type="ECO:0000256" key="1">
    <source>
        <dbReference type="SAM" id="Phobius"/>
    </source>
</evidence>
<dbReference type="Pfam" id="PF06790">
    <property type="entry name" value="UPF0259"/>
    <property type="match status" value="1"/>
</dbReference>
<feature type="transmembrane region" description="Helical" evidence="1">
    <location>
        <begin position="135"/>
        <end position="157"/>
    </location>
</feature>
<keyword evidence="3" id="KW-1185">Reference proteome</keyword>
<feature type="transmembrane region" description="Helical" evidence="1">
    <location>
        <begin position="108"/>
        <end position="129"/>
    </location>
</feature>
<evidence type="ECO:0000313" key="3">
    <source>
        <dbReference type="Proteomes" id="UP000183915"/>
    </source>
</evidence>
<accession>A0ABY0YQC5</accession>
<proteinExistence type="predicted"/>
<gene>
    <name evidence="2" type="ORF">SAMN04490188_1708</name>
</gene>
<dbReference type="EMBL" id="FNTT01000002">
    <property type="protein sequence ID" value="SED84660.1"/>
    <property type="molecule type" value="Genomic_DNA"/>
</dbReference>
<keyword evidence="1" id="KW-0812">Transmembrane</keyword>
<feature type="transmembrane region" description="Helical" evidence="1">
    <location>
        <begin position="209"/>
        <end position="229"/>
    </location>
</feature>
<dbReference type="Proteomes" id="UP000183915">
    <property type="component" value="Unassembled WGS sequence"/>
</dbReference>
<keyword evidence="1" id="KW-0472">Membrane</keyword>